<sequence length="334" mass="35495">MDRPLTAAAPDGGPTADHPLRCLGVSETAERAYFALVRDGAVDVDDLAARLGTRGEHASLAVEELAGLGLVELDGATARAVPPRGPLDLLAHRYALSSELARESASVLSAVWAQHTHAPSYLELVHTTSGALQVQRQLHESAQGWVVALSIGGVGPQAPKPEVAPGTLAALARGVEYRVVYGSQVLHRPEALAAVRMSIEAGERARVFPDVPFNLQISERVAVLAIAGRGSERLNAVVVHHSSLYDGLIGVFETFWRVAVPVPVAAEEPVGSMTPVEHRELLTLLSAGLTDESIARELGVSQRTVARRIAQYQQALGAKSRFQLGVQAARQGWL</sequence>
<dbReference type="AlphaFoldDB" id="A0A1H0F9H1"/>
<dbReference type="InterPro" id="IPR036388">
    <property type="entry name" value="WH-like_DNA-bd_sf"/>
</dbReference>
<keyword evidence="2" id="KW-0238">DNA-binding</keyword>
<dbReference type="Proteomes" id="UP000199651">
    <property type="component" value="Unassembled WGS sequence"/>
</dbReference>
<dbReference type="SUPFAM" id="SSF46894">
    <property type="entry name" value="C-terminal effector domain of the bipartite response regulators"/>
    <property type="match status" value="1"/>
</dbReference>
<dbReference type="InterPro" id="IPR051797">
    <property type="entry name" value="TrmB-like"/>
</dbReference>
<dbReference type="EMBL" id="FNJB01000001">
    <property type="protein sequence ID" value="SDN91308.1"/>
    <property type="molecule type" value="Genomic_DNA"/>
</dbReference>
<evidence type="ECO:0000259" key="1">
    <source>
        <dbReference type="PROSITE" id="PS50043"/>
    </source>
</evidence>
<proteinExistence type="predicted"/>
<dbReference type="SMART" id="SM00421">
    <property type="entry name" value="HTH_LUXR"/>
    <property type="match status" value="1"/>
</dbReference>
<reference evidence="3" key="1">
    <citation type="submission" date="2016-10" db="EMBL/GenBank/DDBJ databases">
        <authorList>
            <person name="Varghese N."/>
            <person name="Submissions S."/>
        </authorList>
    </citation>
    <scope>NUCLEOTIDE SEQUENCE [LARGE SCALE GENOMIC DNA]</scope>
    <source>
        <strain evidence="3">IBRC-M 10655</strain>
    </source>
</reference>
<keyword evidence="3" id="KW-1185">Reference proteome</keyword>
<name>A0A1H0F9H1_9PSEU</name>
<evidence type="ECO:0000313" key="3">
    <source>
        <dbReference type="Proteomes" id="UP000199651"/>
    </source>
</evidence>
<dbReference type="RefSeq" id="WP_091368711.1">
    <property type="nucleotide sequence ID" value="NZ_FNDV01000003.1"/>
</dbReference>
<dbReference type="InterPro" id="IPR016032">
    <property type="entry name" value="Sig_transdc_resp-reg_C-effctor"/>
</dbReference>
<accession>A0A1H0F9H1</accession>
<organism evidence="2 3">
    <name type="scientific">Actinokineospora alba</name>
    <dbReference type="NCBI Taxonomy" id="504798"/>
    <lineage>
        <taxon>Bacteria</taxon>
        <taxon>Bacillati</taxon>
        <taxon>Actinomycetota</taxon>
        <taxon>Actinomycetes</taxon>
        <taxon>Pseudonocardiales</taxon>
        <taxon>Pseudonocardiaceae</taxon>
        <taxon>Actinokineospora</taxon>
    </lineage>
</organism>
<keyword evidence="2" id="KW-0371">Homeobox</keyword>
<dbReference type="CDD" id="cd06170">
    <property type="entry name" value="LuxR_C_like"/>
    <property type="match status" value="1"/>
</dbReference>
<feature type="domain" description="HTH luxR-type" evidence="1">
    <location>
        <begin position="266"/>
        <end position="332"/>
    </location>
</feature>
<dbReference type="PANTHER" id="PTHR34293">
    <property type="entry name" value="HTH-TYPE TRANSCRIPTIONAL REGULATOR TRMBL2"/>
    <property type="match status" value="1"/>
</dbReference>
<gene>
    <name evidence="2" type="ORF">SAMN05192558_101285</name>
</gene>
<dbReference type="STRING" id="504798.SAMN05421871_103585"/>
<dbReference type="Pfam" id="PF00196">
    <property type="entry name" value="GerE"/>
    <property type="match status" value="1"/>
</dbReference>
<dbReference type="PANTHER" id="PTHR34293:SF1">
    <property type="entry name" value="HTH-TYPE TRANSCRIPTIONAL REGULATOR TRMBL2"/>
    <property type="match status" value="1"/>
</dbReference>
<dbReference type="Gene3D" id="1.10.10.10">
    <property type="entry name" value="Winged helix-like DNA-binding domain superfamily/Winged helix DNA-binding domain"/>
    <property type="match status" value="1"/>
</dbReference>
<evidence type="ECO:0000313" key="2">
    <source>
        <dbReference type="EMBL" id="SDN91308.1"/>
    </source>
</evidence>
<dbReference type="GO" id="GO:0006355">
    <property type="term" value="P:regulation of DNA-templated transcription"/>
    <property type="evidence" value="ECO:0007669"/>
    <property type="project" value="InterPro"/>
</dbReference>
<dbReference type="InterPro" id="IPR000792">
    <property type="entry name" value="Tscrpt_reg_LuxR_C"/>
</dbReference>
<dbReference type="GO" id="GO:0003677">
    <property type="term" value="F:DNA binding"/>
    <property type="evidence" value="ECO:0007669"/>
    <property type="project" value="UniProtKB-KW"/>
</dbReference>
<protein>
    <submittedName>
        <fullName evidence="2">Homeodomain-like domain-containing protein</fullName>
    </submittedName>
</protein>
<dbReference type="PROSITE" id="PS50043">
    <property type="entry name" value="HTH_LUXR_2"/>
    <property type="match status" value="1"/>
</dbReference>
<dbReference type="OrthoDB" id="5932488at2"/>